<dbReference type="AlphaFoldDB" id="A0A3S5ARW8"/>
<accession>A0A3S5ARW8</accession>
<gene>
    <name evidence="1" type="ORF">PXEA_LOCUS17079</name>
</gene>
<evidence type="ECO:0000313" key="2">
    <source>
        <dbReference type="Proteomes" id="UP000784294"/>
    </source>
</evidence>
<organism evidence="1 2">
    <name type="scientific">Protopolystoma xenopodis</name>
    <dbReference type="NCBI Taxonomy" id="117903"/>
    <lineage>
        <taxon>Eukaryota</taxon>
        <taxon>Metazoa</taxon>
        <taxon>Spiralia</taxon>
        <taxon>Lophotrochozoa</taxon>
        <taxon>Platyhelminthes</taxon>
        <taxon>Monogenea</taxon>
        <taxon>Polyopisthocotylea</taxon>
        <taxon>Polystomatidea</taxon>
        <taxon>Polystomatidae</taxon>
        <taxon>Protopolystoma</taxon>
    </lineage>
</organism>
<keyword evidence="2" id="KW-1185">Reference proteome</keyword>
<name>A0A3S5ARW8_9PLAT</name>
<dbReference type="Proteomes" id="UP000784294">
    <property type="component" value="Unassembled WGS sequence"/>
</dbReference>
<protein>
    <submittedName>
        <fullName evidence="1">Uncharacterized protein</fullName>
    </submittedName>
</protein>
<proteinExistence type="predicted"/>
<reference evidence="1" key="1">
    <citation type="submission" date="2018-11" db="EMBL/GenBank/DDBJ databases">
        <authorList>
            <consortium name="Pathogen Informatics"/>
        </authorList>
    </citation>
    <scope>NUCLEOTIDE SEQUENCE</scope>
</reference>
<evidence type="ECO:0000313" key="1">
    <source>
        <dbReference type="EMBL" id="VEL23639.1"/>
    </source>
</evidence>
<dbReference type="EMBL" id="CAAALY010063002">
    <property type="protein sequence ID" value="VEL23639.1"/>
    <property type="molecule type" value="Genomic_DNA"/>
</dbReference>
<comment type="caution">
    <text evidence="1">The sequence shown here is derived from an EMBL/GenBank/DDBJ whole genome shotgun (WGS) entry which is preliminary data.</text>
</comment>
<sequence>MVSEFFGIFRVVASLVQLQSNNFRQSPHQVNRQAKWIGSEALCGDPDYVVDLKRIVLTGEEIGRTKSYYKPYRLLCFRPIYLFS</sequence>